<dbReference type="FunFam" id="2.40.10.10:FF:000068">
    <property type="entry name" value="transmembrane protease serine 2"/>
    <property type="match status" value="1"/>
</dbReference>
<dbReference type="PANTHER" id="PTHR24256">
    <property type="entry name" value="TRYPTASE-RELATED"/>
    <property type="match status" value="1"/>
</dbReference>
<dbReference type="SMART" id="SM00020">
    <property type="entry name" value="Tryp_SPc"/>
    <property type="match status" value="2"/>
</dbReference>
<dbReference type="AlphaFoldDB" id="A0A8J2WB19"/>
<evidence type="ECO:0000256" key="3">
    <source>
        <dbReference type="ARBA" id="ARBA00023157"/>
    </source>
</evidence>
<comment type="caution">
    <text evidence="10">The sequence shown here is derived from an EMBL/GenBank/DDBJ whole genome shotgun (WGS) entry which is preliminary data.</text>
</comment>
<protein>
    <submittedName>
        <fullName evidence="10">(African queen) hypothetical protein</fullName>
    </submittedName>
</protein>
<evidence type="ECO:0000259" key="9">
    <source>
        <dbReference type="PROSITE" id="PS50240"/>
    </source>
</evidence>
<reference evidence="10" key="1">
    <citation type="submission" date="2021-09" db="EMBL/GenBank/DDBJ databases">
        <authorList>
            <person name="Martin H S."/>
        </authorList>
    </citation>
    <scope>NUCLEOTIDE SEQUENCE</scope>
</reference>
<dbReference type="GO" id="GO:0004252">
    <property type="term" value="F:serine-type endopeptidase activity"/>
    <property type="evidence" value="ECO:0007669"/>
    <property type="project" value="InterPro"/>
</dbReference>
<dbReference type="SUPFAM" id="SSF50494">
    <property type="entry name" value="Trypsin-like serine proteases"/>
    <property type="match status" value="2"/>
</dbReference>
<evidence type="ECO:0000256" key="6">
    <source>
        <dbReference type="ARBA" id="ARBA00055534"/>
    </source>
</evidence>
<feature type="domain" description="Peptidase S1" evidence="9">
    <location>
        <begin position="11"/>
        <end position="283"/>
    </location>
</feature>
<dbReference type="GO" id="GO:0090729">
    <property type="term" value="F:toxin activity"/>
    <property type="evidence" value="ECO:0007669"/>
    <property type="project" value="UniProtKB-KW"/>
</dbReference>
<keyword evidence="4" id="KW-1199">Hemostasis impairing toxin</keyword>
<evidence type="ECO:0000313" key="11">
    <source>
        <dbReference type="Proteomes" id="UP000789524"/>
    </source>
</evidence>
<dbReference type="GO" id="GO:0005576">
    <property type="term" value="C:extracellular region"/>
    <property type="evidence" value="ECO:0007669"/>
    <property type="project" value="UniProtKB-SubCell"/>
</dbReference>
<evidence type="ECO:0000313" key="10">
    <source>
        <dbReference type="EMBL" id="CAG9583066.1"/>
    </source>
</evidence>
<dbReference type="GO" id="GO:0006508">
    <property type="term" value="P:proteolysis"/>
    <property type="evidence" value="ECO:0007669"/>
    <property type="project" value="InterPro"/>
</dbReference>
<evidence type="ECO:0000256" key="7">
    <source>
        <dbReference type="ARBA" id="ARBA00084094"/>
    </source>
</evidence>
<evidence type="ECO:0000256" key="2">
    <source>
        <dbReference type="ARBA" id="ARBA00022656"/>
    </source>
</evidence>
<dbReference type="InterPro" id="IPR001254">
    <property type="entry name" value="Trypsin_dom"/>
</dbReference>
<accession>A0A8J2WB19</accession>
<evidence type="ECO:0000256" key="4">
    <source>
        <dbReference type="ARBA" id="ARBA00023240"/>
    </source>
</evidence>
<proteinExistence type="inferred from homology"/>
<organism evidence="10 11">
    <name type="scientific">Danaus chrysippus</name>
    <name type="common">African queen</name>
    <dbReference type="NCBI Taxonomy" id="151541"/>
    <lineage>
        <taxon>Eukaryota</taxon>
        <taxon>Metazoa</taxon>
        <taxon>Ecdysozoa</taxon>
        <taxon>Arthropoda</taxon>
        <taxon>Hexapoda</taxon>
        <taxon>Insecta</taxon>
        <taxon>Pterygota</taxon>
        <taxon>Neoptera</taxon>
        <taxon>Endopterygota</taxon>
        <taxon>Lepidoptera</taxon>
        <taxon>Glossata</taxon>
        <taxon>Ditrysia</taxon>
        <taxon>Papilionoidea</taxon>
        <taxon>Nymphalidae</taxon>
        <taxon>Danainae</taxon>
        <taxon>Danaini</taxon>
        <taxon>Danaina</taxon>
        <taxon>Danaus</taxon>
        <taxon>Anosia</taxon>
    </lineage>
</organism>
<sequence length="500" mass="54566">MIKIVCWSLLLLAGSYGLPLDSEGDTSMYFSKIDPVLFESYVAGPVPYIVSITIGRPAKLYLCAASIITTRHFITLATCVFYPKEISRYLRGTVGSNLVNSGGTHYSFDRVIIHDEFDIDTGKNDISILVTSSVVKLSKTVQPVALNFDYIPPKVAAVVNGWGLTNFSVIDTQPPLMELQVNTVDGNKCGAEIDVLAKKLKVIAPPLFPELEICAFHNATSGVCYGDAGSPLVLKENRQLIGMVAWFIDCAKGVPDVYTRVRLPLDSVGDTSVYFSKIDPVLIESYVAGPVPYMVALTIGEAPRTFICGASIITTRHFLTVAVCVYTTTQSNRFLRGTVGSNRVNSRGTHYSFDRVIIHDKFDIDTGKNDISILVTSSVVKLSKTVQPVALNFDYIPPKVAAIVNGWGLFNLTTFVAPIMLRELQVNTVDSNECAAEIADLAKKVHFDAHHGDAGSPLVLKENRQLIGMVAWSVPCALGVPDVYTRVSAFKSWIQKNTVL</sequence>
<feature type="signal peptide" evidence="8">
    <location>
        <begin position="1"/>
        <end position="17"/>
    </location>
</feature>
<evidence type="ECO:0000256" key="8">
    <source>
        <dbReference type="SAM" id="SignalP"/>
    </source>
</evidence>
<keyword evidence="2" id="KW-0800">Toxin</keyword>
<dbReference type="Gene3D" id="2.40.10.10">
    <property type="entry name" value="Trypsin-like serine proteases"/>
    <property type="match status" value="3"/>
</dbReference>
<keyword evidence="7" id="KW-1205">Fibrinolytic toxin</keyword>
<dbReference type="OrthoDB" id="10061449at2759"/>
<evidence type="ECO:0000256" key="5">
    <source>
        <dbReference type="ARBA" id="ARBA00024195"/>
    </source>
</evidence>
<keyword evidence="11" id="KW-1185">Reference proteome</keyword>
<dbReference type="Pfam" id="PF00089">
    <property type="entry name" value="Trypsin"/>
    <property type="match status" value="2"/>
</dbReference>
<keyword evidence="8" id="KW-0732">Signal</keyword>
<comment type="subcellular location">
    <subcellularLocation>
        <location evidence="1">Secreted</location>
        <location evidence="1">Extracellular space</location>
    </subcellularLocation>
</comment>
<dbReference type="EMBL" id="CAKASE010000081">
    <property type="protein sequence ID" value="CAG9583066.1"/>
    <property type="molecule type" value="Genomic_DNA"/>
</dbReference>
<gene>
    <name evidence="10" type="ORF">DCHRY22_LOCUS14534</name>
</gene>
<comment type="function">
    <text evidence="6">Fibrinolytic activity; shows preferential cleavage of Arg-Gly bonds in all three fibrinogen chains. Contact with the caterpillars causes severe bleeding, due the anticoagulant effect of the protein.</text>
</comment>
<evidence type="ECO:0000256" key="1">
    <source>
        <dbReference type="ARBA" id="ARBA00004239"/>
    </source>
</evidence>
<dbReference type="CDD" id="cd00190">
    <property type="entry name" value="Tryp_SPc"/>
    <property type="match status" value="1"/>
</dbReference>
<feature type="domain" description="Peptidase S1" evidence="9">
    <location>
        <begin position="267"/>
        <end position="499"/>
    </location>
</feature>
<dbReference type="InterPro" id="IPR009003">
    <property type="entry name" value="Peptidase_S1_PA"/>
</dbReference>
<keyword evidence="3" id="KW-1015">Disulfide bond</keyword>
<name>A0A8J2WB19_9NEOP</name>
<dbReference type="InterPro" id="IPR043504">
    <property type="entry name" value="Peptidase_S1_PA_chymotrypsin"/>
</dbReference>
<dbReference type="InterPro" id="IPR051487">
    <property type="entry name" value="Ser/Thr_Proteases_Immune/Dev"/>
</dbReference>
<feature type="chain" id="PRO_5035243201" evidence="8">
    <location>
        <begin position="18"/>
        <end position="500"/>
    </location>
</feature>
<dbReference type="Proteomes" id="UP000789524">
    <property type="component" value="Unassembled WGS sequence"/>
</dbReference>
<comment type="similarity">
    <text evidence="5">Belongs to the peptidase S1 family. CLIP subfamily.</text>
</comment>
<dbReference type="PROSITE" id="PS50240">
    <property type="entry name" value="TRYPSIN_DOM"/>
    <property type="match status" value="2"/>
</dbReference>